<protein>
    <submittedName>
        <fullName evidence="1">Uu.00g130430.m01.CDS01</fullName>
    </submittedName>
</protein>
<sequence length="277" mass="32184">MSQVRHQNISWDPAFSGDPAFPWDLFDADPDDRRNPDFWNLIPDDPTMSLDGAPNTAASDSWNAIDDLSDLFNDECSMEMDEPSDLFNDHPSLDEMDSDERVWELFLEEWTTPTAHPHRSRNNPINLTIALEREHTLEPRDQVPEAPPYDRQATLRIQRVEVDMDDEAYTFYINRRHWACDDLDIDGLLAREGLRQEDVDPSISATLWEVREFLSVHVRVNGEGETLEFRFEGGRENEDVVGKFVGFDPIEERDLLVSCEDMKQLIRHPNQILIVTW</sequence>
<accession>A0AAI8VJT5</accession>
<dbReference type="AlphaFoldDB" id="A0AAI8VJT5"/>
<dbReference type="Proteomes" id="UP001295740">
    <property type="component" value="Unassembled WGS sequence"/>
</dbReference>
<evidence type="ECO:0000313" key="2">
    <source>
        <dbReference type="Proteomes" id="UP001295740"/>
    </source>
</evidence>
<keyword evidence="2" id="KW-1185">Reference proteome</keyword>
<organism evidence="1 2">
    <name type="scientific">Anthostomella pinea</name>
    <dbReference type="NCBI Taxonomy" id="933095"/>
    <lineage>
        <taxon>Eukaryota</taxon>
        <taxon>Fungi</taxon>
        <taxon>Dikarya</taxon>
        <taxon>Ascomycota</taxon>
        <taxon>Pezizomycotina</taxon>
        <taxon>Sordariomycetes</taxon>
        <taxon>Xylariomycetidae</taxon>
        <taxon>Xylariales</taxon>
        <taxon>Xylariaceae</taxon>
        <taxon>Anthostomella</taxon>
    </lineage>
</organism>
<proteinExistence type="predicted"/>
<gene>
    <name evidence="1" type="ORF">KHLLAP_LOCUS6117</name>
</gene>
<dbReference type="EMBL" id="CAUWAG010000007">
    <property type="protein sequence ID" value="CAJ2505649.1"/>
    <property type="molecule type" value="Genomic_DNA"/>
</dbReference>
<comment type="caution">
    <text evidence="1">The sequence shown here is derived from an EMBL/GenBank/DDBJ whole genome shotgun (WGS) entry which is preliminary data.</text>
</comment>
<name>A0AAI8VJT5_9PEZI</name>
<evidence type="ECO:0000313" key="1">
    <source>
        <dbReference type="EMBL" id="CAJ2505649.1"/>
    </source>
</evidence>
<reference evidence="1" key="1">
    <citation type="submission" date="2023-10" db="EMBL/GenBank/DDBJ databases">
        <authorList>
            <person name="Hackl T."/>
        </authorList>
    </citation>
    <scope>NUCLEOTIDE SEQUENCE</scope>
</reference>